<comment type="caution">
    <text evidence="9">The sequence shown here is derived from an EMBL/GenBank/DDBJ whole genome shotgun (WGS) entry which is preliminary data.</text>
</comment>
<reference evidence="9" key="1">
    <citation type="submission" date="2019-08" db="EMBL/GenBank/DDBJ databases">
        <authorList>
            <person name="Kucharzyk K."/>
            <person name="Murdoch R.W."/>
            <person name="Higgins S."/>
            <person name="Loffler F."/>
        </authorList>
    </citation>
    <scope>NUCLEOTIDE SEQUENCE</scope>
</reference>
<dbReference type="InterPro" id="IPR036237">
    <property type="entry name" value="Xyl_isomerase-like_sf"/>
</dbReference>
<dbReference type="FunFam" id="3.20.20.150:FF:000001">
    <property type="entry name" value="Probable endonuclease 4"/>
    <property type="match status" value="1"/>
</dbReference>
<evidence type="ECO:0000256" key="1">
    <source>
        <dbReference type="ARBA" id="ARBA00001947"/>
    </source>
</evidence>
<dbReference type="CDD" id="cd00019">
    <property type="entry name" value="AP2Ec"/>
    <property type="match status" value="1"/>
</dbReference>
<dbReference type="GO" id="GO:0006284">
    <property type="term" value="P:base-excision repair"/>
    <property type="evidence" value="ECO:0007669"/>
    <property type="project" value="TreeGrafter"/>
</dbReference>
<keyword evidence="5 9" id="KW-0378">Hydrolase</keyword>
<sequence length="281" mass="31392">MKYIGAHVSSSGGVENSPVNANKIGATAFALFTKNQRQWVSAPLSQKSIENFKSKCLELGYKPFQILPHDSYLINLGHPEQEGLDKSRAAFLDEMQRCEQLGLDRLNFHPGSHLGKISISECLSRIAESINITLDKTRGVTAVIENTAGQGSNLGHTFEQIAEIIDQVEDKSRVGVCIDTCHSFAAGYDLSNERGFKEAFEHFDKIIGFKYLRGMHLNDAKKGLNSRVDRHDSLGKGQLGEETFKLLMKDPRFDNIPLILETPDEEMWPEEIAQLKGWSII</sequence>
<dbReference type="EC" id="3.1.21.2" evidence="9"/>
<comment type="cofactor">
    <cofactor evidence="1">
        <name>Zn(2+)</name>
        <dbReference type="ChEBI" id="CHEBI:29105"/>
    </cofactor>
</comment>
<dbReference type="GO" id="GO:0003677">
    <property type="term" value="F:DNA binding"/>
    <property type="evidence" value="ECO:0007669"/>
    <property type="project" value="InterPro"/>
</dbReference>
<evidence type="ECO:0000256" key="2">
    <source>
        <dbReference type="ARBA" id="ARBA00005340"/>
    </source>
</evidence>
<dbReference type="InterPro" id="IPR013022">
    <property type="entry name" value="Xyl_isomerase-like_TIM-brl"/>
</dbReference>
<keyword evidence="7" id="KW-0234">DNA repair</keyword>
<evidence type="ECO:0000256" key="7">
    <source>
        <dbReference type="ARBA" id="ARBA00023204"/>
    </source>
</evidence>
<keyword evidence="6" id="KW-0862">Zinc</keyword>
<dbReference type="GO" id="GO:0008270">
    <property type="term" value="F:zinc ion binding"/>
    <property type="evidence" value="ECO:0007669"/>
    <property type="project" value="InterPro"/>
</dbReference>
<dbReference type="PROSITE" id="PS00730">
    <property type="entry name" value="AP_NUCLEASE_F2_2"/>
    <property type="match status" value="1"/>
</dbReference>
<dbReference type="InterPro" id="IPR018246">
    <property type="entry name" value="AP_endonuc_F2_Zn_BS"/>
</dbReference>
<keyword evidence="9" id="KW-0255">Endonuclease</keyword>
<dbReference type="InterPro" id="IPR001719">
    <property type="entry name" value="AP_endonuc_2"/>
</dbReference>
<dbReference type="GO" id="GO:0008833">
    <property type="term" value="F:deoxyribonuclease IV (phage-T4-induced) activity"/>
    <property type="evidence" value="ECO:0007669"/>
    <property type="project" value="UniProtKB-EC"/>
</dbReference>
<keyword evidence="9" id="KW-0540">Nuclease</keyword>
<dbReference type="SUPFAM" id="SSF51658">
    <property type="entry name" value="Xylose isomerase-like"/>
    <property type="match status" value="1"/>
</dbReference>
<evidence type="ECO:0000256" key="4">
    <source>
        <dbReference type="ARBA" id="ARBA00022763"/>
    </source>
</evidence>
<evidence type="ECO:0000259" key="8">
    <source>
        <dbReference type="Pfam" id="PF01261"/>
    </source>
</evidence>
<accession>A0A644UQC6</accession>
<dbReference type="PANTHER" id="PTHR21445">
    <property type="entry name" value="ENDONUCLEASE IV ENDODEOXYRIBONUCLEASE IV"/>
    <property type="match status" value="1"/>
</dbReference>
<dbReference type="Gene3D" id="3.20.20.150">
    <property type="entry name" value="Divalent-metal-dependent TIM barrel enzymes"/>
    <property type="match status" value="1"/>
</dbReference>
<dbReference type="AlphaFoldDB" id="A0A644UQC6"/>
<organism evidence="9">
    <name type="scientific">bioreactor metagenome</name>
    <dbReference type="NCBI Taxonomy" id="1076179"/>
    <lineage>
        <taxon>unclassified sequences</taxon>
        <taxon>metagenomes</taxon>
        <taxon>ecological metagenomes</taxon>
    </lineage>
</organism>
<protein>
    <submittedName>
        <fullName evidence="9">Endonuclease 4</fullName>
        <ecNumber evidence="9">3.1.21.2</ecNumber>
    </submittedName>
</protein>
<dbReference type="PROSITE" id="PS00729">
    <property type="entry name" value="AP_NUCLEASE_F2_1"/>
    <property type="match status" value="1"/>
</dbReference>
<dbReference type="NCBIfam" id="TIGR00587">
    <property type="entry name" value="nfo"/>
    <property type="match status" value="1"/>
</dbReference>
<dbReference type="PANTHER" id="PTHR21445:SF0">
    <property type="entry name" value="APURINIC-APYRIMIDINIC ENDONUCLEASE"/>
    <property type="match status" value="1"/>
</dbReference>
<evidence type="ECO:0000256" key="3">
    <source>
        <dbReference type="ARBA" id="ARBA00022723"/>
    </source>
</evidence>
<proteinExistence type="inferred from homology"/>
<dbReference type="Pfam" id="PF01261">
    <property type="entry name" value="AP_endonuc_2"/>
    <property type="match status" value="1"/>
</dbReference>
<dbReference type="HAMAP" id="MF_00152">
    <property type="entry name" value="Nfo"/>
    <property type="match status" value="1"/>
</dbReference>
<evidence type="ECO:0000256" key="6">
    <source>
        <dbReference type="ARBA" id="ARBA00022833"/>
    </source>
</evidence>
<feature type="domain" description="Xylose isomerase-like TIM barrel" evidence="8">
    <location>
        <begin position="21"/>
        <end position="275"/>
    </location>
</feature>
<comment type="similarity">
    <text evidence="2">Belongs to the AP endonuclease 2 family.</text>
</comment>
<gene>
    <name evidence="9" type="primary">nfo_9</name>
    <name evidence="9" type="ORF">SDC9_27203</name>
</gene>
<dbReference type="SMART" id="SM00518">
    <property type="entry name" value="AP2Ec"/>
    <property type="match status" value="1"/>
</dbReference>
<dbReference type="GO" id="GO:0003906">
    <property type="term" value="F:DNA-(apurinic or apyrimidinic site) endonuclease activity"/>
    <property type="evidence" value="ECO:0007669"/>
    <property type="project" value="TreeGrafter"/>
</dbReference>
<dbReference type="PROSITE" id="PS51432">
    <property type="entry name" value="AP_NUCLEASE_F2_4"/>
    <property type="match status" value="1"/>
</dbReference>
<dbReference type="PROSITE" id="PS00731">
    <property type="entry name" value="AP_NUCLEASE_F2_3"/>
    <property type="match status" value="1"/>
</dbReference>
<keyword evidence="4" id="KW-0227">DNA damage</keyword>
<evidence type="ECO:0000256" key="5">
    <source>
        <dbReference type="ARBA" id="ARBA00022801"/>
    </source>
</evidence>
<name>A0A644UQC6_9ZZZZ</name>
<evidence type="ECO:0000313" key="9">
    <source>
        <dbReference type="EMBL" id="MPL81288.1"/>
    </source>
</evidence>
<dbReference type="EMBL" id="VSSQ01000148">
    <property type="protein sequence ID" value="MPL81288.1"/>
    <property type="molecule type" value="Genomic_DNA"/>
</dbReference>
<dbReference type="NCBIfam" id="NF002199">
    <property type="entry name" value="PRK01060.1-4"/>
    <property type="match status" value="1"/>
</dbReference>
<keyword evidence="3" id="KW-0479">Metal-binding</keyword>
<dbReference type="GO" id="GO:0008081">
    <property type="term" value="F:phosphoric diester hydrolase activity"/>
    <property type="evidence" value="ECO:0007669"/>
    <property type="project" value="TreeGrafter"/>
</dbReference>